<feature type="region of interest" description="Disordered" evidence="5">
    <location>
        <begin position="562"/>
        <end position="599"/>
    </location>
</feature>
<accession>A0A7R8D1Y9</accession>
<feature type="domain" description="BTB" evidence="7">
    <location>
        <begin position="474"/>
        <end position="539"/>
    </location>
</feature>
<dbReference type="InterPro" id="IPR011333">
    <property type="entry name" value="SKP1/BTB/POZ_sf"/>
</dbReference>
<dbReference type="OrthoDB" id="10261408at2759"/>
<dbReference type="AlphaFoldDB" id="A0A7R8D1Y9"/>
<feature type="transmembrane region" description="Helical" evidence="6">
    <location>
        <begin position="251"/>
        <end position="268"/>
    </location>
</feature>
<comment type="subcellular location">
    <subcellularLocation>
        <location evidence="1">Membrane</location>
        <topology evidence="1">Multi-pass membrane protein</topology>
    </subcellularLocation>
</comment>
<feature type="transmembrane region" description="Helical" evidence="6">
    <location>
        <begin position="81"/>
        <end position="102"/>
    </location>
</feature>
<dbReference type="CDD" id="cd17398">
    <property type="entry name" value="MFS_FLVCR_like"/>
    <property type="match status" value="1"/>
</dbReference>
<dbReference type="CDD" id="cd18315">
    <property type="entry name" value="BTB_POZ_BAB-like"/>
    <property type="match status" value="1"/>
</dbReference>
<evidence type="ECO:0000256" key="2">
    <source>
        <dbReference type="ARBA" id="ARBA00022692"/>
    </source>
</evidence>
<evidence type="ECO:0000256" key="6">
    <source>
        <dbReference type="SAM" id="Phobius"/>
    </source>
</evidence>
<feature type="compositionally biased region" description="Low complexity" evidence="5">
    <location>
        <begin position="790"/>
        <end position="799"/>
    </location>
</feature>
<dbReference type="GO" id="GO:0015232">
    <property type="term" value="F:heme transmembrane transporter activity"/>
    <property type="evidence" value="ECO:0007669"/>
    <property type="project" value="TreeGrafter"/>
</dbReference>
<feature type="transmembrane region" description="Helical" evidence="6">
    <location>
        <begin position="274"/>
        <end position="292"/>
    </location>
</feature>
<dbReference type="PROSITE" id="PS50850">
    <property type="entry name" value="MFS"/>
    <property type="match status" value="1"/>
</dbReference>
<feature type="domain" description="Major facilitator superfamily (MFS) profile" evidence="8">
    <location>
        <begin position="1"/>
        <end position="364"/>
    </location>
</feature>
<feature type="region of interest" description="Disordered" evidence="5">
    <location>
        <begin position="615"/>
        <end position="772"/>
    </location>
</feature>
<evidence type="ECO:0000256" key="1">
    <source>
        <dbReference type="ARBA" id="ARBA00004141"/>
    </source>
</evidence>
<dbReference type="GO" id="GO:0020037">
    <property type="term" value="F:heme binding"/>
    <property type="evidence" value="ECO:0007669"/>
    <property type="project" value="TreeGrafter"/>
</dbReference>
<feature type="compositionally biased region" description="Basic and acidic residues" evidence="5">
    <location>
        <begin position="686"/>
        <end position="700"/>
    </location>
</feature>
<feature type="compositionally biased region" description="Polar residues" evidence="5">
    <location>
        <begin position="414"/>
        <end position="427"/>
    </location>
</feature>
<dbReference type="PROSITE" id="PS50097">
    <property type="entry name" value="BTB"/>
    <property type="match status" value="1"/>
</dbReference>
<feature type="transmembrane region" description="Helical" evidence="6">
    <location>
        <begin position="47"/>
        <end position="69"/>
    </location>
</feature>
<evidence type="ECO:0000256" key="5">
    <source>
        <dbReference type="SAM" id="MobiDB-lite"/>
    </source>
</evidence>
<dbReference type="InterPro" id="IPR049680">
    <property type="entry name" value="FLVCR1-2_SLC49-like"/>
</dbReference>
<dbReference type="Gene3D" id="3.30.710.10">
    <property type="entry name" value="Potassium Channel Kv1.1, Chain A"/>
    <property type="match status" value="1"/>
</dbReference>
<feature type="transmembrane region" description="Helical" evidence="6">
    <location>
        <begin position="24"/>
        <end position="41"/>
    </location>
</feature>
<dbReference type="GO" id="GO:0097037">
    <property type="term" value="P:heme export"/>
    <property type="evidence" value="ECO:0007669"/>
    <property type="project" value="TreeGrafter"/>
</dbReference>
<dbReference type="FunFam" id="1.20.1250.20:FF:000092">
    <property type="entry name" value="Feline leukemia virus subgroup C receptor-related protein 2 isoform 1"/>
    <property type="match status" value="1"/>
</dbReference>
<feature type="region of interest" description="Disordered" evidence="5">
    <location>
        <begin position="787"/>
        <end position="823"/>
    </location>
</feature>
<keyword evidence="2 6" id="KW-0812">Transmembrane</keyword>
<evidence type="ECO:0000256" key="4">
    <source>
        <dbReference type="ARBA" id="ARBA00023136"/>
    </source>
</evidence>
<dbReference type="PANTHER" id="PTHR10924:SF4">
    <property type="entry name" value="GH15861P"/>
    <property type="match status" value="1"/>
</dbReference>
<dbReference type="InterPro" id="IPR036259">
    <property type="entry name" value="MFS_trans_sf"/>
</dbReference>
<protein>
    <submittedName>
        <fullName evidence="9">FLVCR</fullName>
    </submittedName>
</protein>
<dbReference type="Pfam" id="PF00651">
    <property type="entry name" value="BTB"/>
    <property type="match status" value="1"/>
</dbReference>
<proteinExistence type="predicted"/>
<organism evidence="9 10">
    <name type="scientific">Lepeophtheirus salmonis</name>
    <name type="common">Salmon louse</name>
    <name type="synonym">Caligus salmonis</name>
    <dbReference type="NCBI Taxonomy" id="72036"/>
    <lineage>
        <taxon>Eukaryota</taxon>
        <taxon>Metazoa</taxon>
        <taxon>Ecdysozoa</taxon>
        <taxon>Arthropoda</taxon>
        <taxon>Crustacea</taxon>
        <taxon>Multicrustacea</taxon>
        <taxon>Hexanauplia</taxon>
        <taxon>Copepoda</taxon>
        <taxon>Siphonostomatoida</taxon>
        <taxon>Caligidae</taxon>
        <taxon>Lepeophtheirus</taxon>
    </lineage>
</organism>
<keyword evidence="4 6" id="KW-0472">Membrane</keyword>
<dbReference type="InterPro" id="IPR011701">
    <property type="entry name" value="MFS"/>
</dbReference>
<dbReference type="Proteomes" id="UP000675881">
    <property type="component" value="Chromosome 7"/>
</dbReference>
<evidence type="ECO:0000313" key="10">
    <source>
        <dbReference type="Proteomes" id="UP000675881"/>
    </source>
</evidence>
<keyword evidence="10" id="KW-1185">Reference proteome</keyword>
<dbReference type="SUPFAM" id="SSF103473">
    <property type="entry name" value="MFS general substrate transporter"/>
    <property type="match status" value="1"/>
</dbReference>
<feature type="compositionally biased region" description="Polar residues" evidence="5">
    <location>
        <begin position="702"/>
        <end position="715"/>
    </location>
</feature>
<sequence length="940" mass="102505">MATYIPLIFPASWILQKKGLRKSILLGSLGTCLGSWIKVLATHPSSFNLLFSGQTIVAISQIFILGIPAQLAATWFPADQVSSACAIGVFGNQLGVALGFVLPASFIRSSVGSNFVTTQNDLFAMFMAVAIITTVLLIIIIFAFSDKPLNPPSPAQKAAVETLAEEDYLSSIKRLITNKNYILLLITYGLNVGVFYAVSTILNSVVVLYYKDAEVDAGRIGLVIVLCGMVGSMVCGIILDKTHAYKATTFAVYILTAMGMTIFTFTVNLGHIEIVYFTAGVLGFFMTGYLPIGFEFAAEITYPESEGTSSGLLNASAQIFGIICTLIAERLLEFTHKAFIPNGVLIIVLILGCILTGIIKPDYRRQKAAKNQLQEETHYAVCRLFKEAKGSQRKKKRRKSSVEDPLNEHHPSLGTPSKESTNSWTNNSFRKKKKELNKIVLSMGTEQQFCLKWNNHRSTILSVFDTLLEEESLVDVTLTAEGQFLRAHKVILSACSPYFRIMFRAANEKHPVIYMQNVDFENLKALVEYMYKGEANVPQHMLPSFIRTAESLQIRGLAEGASHQYDSSDGSLPPPSHASTPQPLKEKKEKKALSPPPTSGILAARLAKMADHPNPLFNFATQRHPSLPHLPPPPLGNLQKKRRNTVDKDLSPIKQNKMNLHAKKRRATQQVFQCSSSSSLSSQGDLKIDEDAGDLGKENRASPANNNNLSHSLSKTDPDEDIADLDANGVESEDEEPSMPAPGSTEMAPGGIINPWTGEDMSQRSGSSSDTGLVGWSGLLGGEFSESAHSPFATPLSATPTPPPPSSRTTIGSNPPPNRLKRFTNNDSVLRCAKPRAVLNSVVLLAQGFLISNVPSYDMSGISIKGDLFHILVLNAVKSLKEQTILSSNSNNGSNSPPSIIEPQIDYEEPRDLSSNSRLREENANLVPSTLLLNSQTEAH</sequence>
<dbReference type="SUPFAM" id="SSF54695">
    <property type="entry name" value="POZ domain"/>
    <property type="match status" value="1"/>
</dbReference>
<feature type="transmembrane region" description="Helical" evidence="6">
    <location>
        <begin position="181"/>
        <end position="208"/>
    </location>
</feature>
<dbReference type="SMART" id="SM00225">
    <property type="entry name" value="BTB"/>
    <property type="match status" value="1"/>
</dbReference>
<feature type="transmembrane region" description="Helical" evidence="6">
    <location>
        <begin position="338"/>
        <end position="359"/>
    </location>
</feature>
<reference evidence="9" key="1">
    <citation type="submission" date="2021-02" db="EMBL/GenBank/DDBJ databases">
        <authorList>
            <person name="Bekaert M."/>
        </authorList>
    </citation>
    <scope>NUCLEOTIDE SEQUENCE</scope>
    <source>
        <strain evidence="9">IoA-00</strain>
    </source>
</reference>
<dbReference type="EMBL" id="HG994586">
    <property type="protein sequence ID" value="CAF3000431.1"/>
    <property type="molecule type" value="Genomic_DNA"/>
</dbReference>
<dbReference type="Pfam" id="PF07690">
    <property type="entry name" value="MFS_1"/>
    <property type="match status" value="1"/>
</dbReference>
<gene>
    <name evidence="9" type="ORF">LSAA_13034</name>
</gene>
<evidence type="ECO:0000313" key="9">
    <source>
        <dbReference type="EMBL" id="CAF3000431.1"/>
    </source>
</evidence>
<keyword evidence="3 6" id="KW-1133">Transmembrane helix</keyword>
<dbReference type="InterPro" id="IPR000210">
    <property type="entry name" value="BTB/POZ_dom"/>
</dbReference>
<dbReference type="Gene3D" id="1.20.1250.20">
    <property type="entry name" value="MFS general substrate transporter like domains"/>
    <property type="match status" value="2"/>
</dbReference>
<dbReference type="InterPro" id="IPR020846">
    <property type="entry name" value="MFS_dom"/>
</dbReference>
<dbReference type="PANTHER" id="PTHR10924">
    <property type="entry name" value="MAJOR FACILITATOR SUPERFAMILY PROTEIN-RELATED"/>
    <property type="match status" value="1"/>
</dbReference>
<dbReference type="GO" id="GO:0016020">
    <property type="term" value="C:membrane"/>
    <property type="evidence" value="ECO:0007669"/>
    <property type="project" value="UniProtKB-SubCell"/>
</dbReference>
<feature type="compositionally biased region" description="Basic and acidic residues" evidence="5">
    <location>
        <begin position="400"/>
        <end position="411"/>
    </location>
</feature>
<evidence type="ECO:0000256" key="3">
    <source>
        <dbReference type="ARBA" id="ARBA00022989"/>
    </source>
</evidence>
<evidence type="ECO:0000259" key="7">
    <source>
        <dbReference type="PROSITE" id="PS50097"/>
    </source>
</evidence>
<evidence type="ECO:0000259" key="8">
    <source>
        <dbReference type="PROSITE" id="PS50850"/>
    </source>
</evidence>
<feature type="region of interest" description="Disordered" evidence="5">
    <location>
        <begin position="886"/>
        <end position="905"/>
    </location>
</feature>
<name>A0A7R8D1Y9_LEPSM</name>
<feature type="compositionally biased region" description="Low complexity" evidence="5">
    <location>
        <begin position="887"/>
        <end position="899"/>
    </location>
</feature>
<feature type="region of interest" description="Disordered" evidence="5">
    <location>
        <begin position="390"/>
        <end position="427"/>
    </location>
</feature>
<feature type="transmembrane region" description="Helical" evidence="6">
    <location>
        <begin position="220"/>
        <end position="239"/>
    </location>
</feature>
<feature type="transmembrane region" description="Helical" evidence="6">
    <location>
        <begin position="122"/>
        <end position="144"/>
    </location>
</feature>